<accession>A0A499UJQ4</accession>
<dbReference type="Proteomes" id="UP000463951">
    <property type="component" value="Chromosome"/>
</dbReference>
<gene>
    <name evidence="1" type="ORF">SSPO_001690</name>
</gene>
<evidence type="ECO:0000313" key="1">
    <source>
        <dbReference type="EMBL" id="BBJ37451.1"/>
    </source>
</evidence>
<dbReference type="EMBL" id="AP019620">
    <property type="protein sequence ID" value="BBJ37451.1"/>
    <property type="molecule type" value="Genomic_DNA"/>
</dbReference>
<name>A0A499UJQ4_9ACTN</name>
<reference evidence="1 2" key="1">
    <citation type="journal article" date="2020" name="Int. J. Syst. Evol. Microbiol.">
        <title>Reclassification of Streptomyces castelarensis and Streptomyces sporoclivatus as later heterotypic synonyms of Streptomyces antimycoticus.</title>
        <authorList>
            <person name="Komaki H."/>
            <person name="Tamura T."/>
        </authorList>
    </citation>
    <scope>NUCLEOTIDE SEQUENCE [LARGE SCALE GENOMIC DNA]</scope>
    <source>
        <strain evidence="1 2">NBRC 100767</strain>
    </source>
</reference>
<protein>
    <submittedName>
        <fullName evidence="1">Uncharacterized protein</fullName>
    </submittedName>
</protein>
<organism evidence="1 2">
    <name type="scientific">Streptomyces antimycoticus</name>
    <dbReference type="NCBI Taxonomy" id="68175"/>
    <lineage>
        <taxon>Bacteria</taxon>
        <taxon>Bacillati</taxon>
        <taxon>Actinomycetota</taxon>
        <taxon>Actinomycetes</taxon>
        <taxon>Kitasatosporales</taxon>
        <taxon>Streptomycetaceae</taxon>
        <taxon>Streptomyces</taxon>
        <taxon>Streptomyces violaceusniger group</taxon>
    </lineage>
</organism>
<dbReference type="AlphaFoldDB" id="A0A499UJQ4"/>
<evidence type="ECO:0000313" key="2">
    <source>
        <dbReference type="Proteomes" id="UP000463951"/>
    </source>
</evidence>
<sequence>MIYPETAALARTLATLPWQQHHGADDALSLITHRLSLARLTPNTHDPLRAFLTHTRH</sequence>
<proteinExistence type="predicted"/>